<dbReference type="InterPro" id="IPR002477">
    <property type="entry name" value="Peptidoglycan-bd-like"/>
</dbReference>
<feature type="domain" description="Peptidoglycan binding-like" evidence="2">
    <location>
        <begin position="138"/>
        <end position="184"/>
    </location>
</feature>
<dbReference type="Gene3D" id="1.10.101.10">
    <property type="entry name" value="PGBD-like superfamily/PGBD"/>
    <property type="match status" value="1"/>
</dbReference>
<dbReference type="AlphaFoldDB" id="A0AAE6G043"/>
<dbReference type="SUPFAM" id="SSF47090">
    <property type="entry name" value="PGBD-like"/>
    <property type="match status" value="1"/>
</dbReference>
<dbReference type="EMBL" id="CP017174">
    <property type="protein sequence ID" value="QDE68342.1"/>
    <property type="molecule type" value="Genomic_DNA"/>
</dbReference>
<name>A0AAE6G043_MYXXA</name>
<evidence type="ECO:0000313" key="3">
    <source>
        <dbReference type="EMBL" id="QDE68342.1"/>
    </source>
</evidence>
<organism evidence="3 4">
    <name type="scientific">Myxococcus xanthus</name>
    <dbReference type="NCBI Taxonomy" id="34"/>
    <lineage>
        <taxon>Bacteria</taxon>
        <taxon>Pseudomonadati</taxon>
        <taxon>Myxococcota</taxon>
        <taxon>Myxococcia</taxon>
        <taxon>Myxococcales</taxon>
        <taxon>Cystobacterineae</taxon>
        <taxon>Myxococcaceae</taxon>
        <taxon>Myxococcus</taxon>
    </lineage>
</organism>
<dbReference type="InterPro" id="IPR036365">
    <property type="entry name" value="PGBD-like_sf"/>
</dbReference>
<evidence type="ECO:0000313" key="4">
    <source>
        <dbReference type="Proteomes" id="UP000320179"/>
    </source>
</evidence>
<evidence type="ECO:0000259" key="2">
    <source>
        <dbReference type="Pfam" id="PF01471"/>
    </source>
</evidence>
<reference evidence="3 4" key="1">
    <citation type="journal article" date="2019" name="Science">
        <title>Social genes are selection hotspots in kin groups of a soil microbe.</title>
        <authorList>
            <person name="Wielgoss S."/>
            <person name="Wolfensberger R."/>
            <person name="Sun L."/>
            <person name="Fiegna F."/>
            <person name="Velicer G.J."/>
        </authorList>
    </citation>
    <scope>NUCLEOTIDE SEQUENCE [LARGE SCALE GENOMIC DNA]</scope>
    <source>
        <strain evidence="3 4">MC3.5.9c15</strain>
    </source>
</reference>
<dbReference type="Proteomes" id="UP000320179">
    <property type="component" value="Chromosome"/>
</dbReference>
<accession>A0AAE6G043</accession>
<proteinExistence type="predicted"/>
<evidence type="ECO:0000256" key="1">
    <source>
        <dbReference type="SAM" id="MobiDB-lite"/>
    </source>
</evidence>
<dbReference type="Pfam" id="PF01471">
    <property type="entry name" value="PG_binding_1"/>
    <property type="match status" value="1"/>
</dbReference>
<sequence>MVSPRTAPIRTGNTSTFILKQRRLHLVLLDPQEVPYADTEYVLTVGRTEHCGRTAADGSLSHEVPGLAAGELLVKLSKPPAPPPRRSAPPAAAKGVPPPYPPAVADEDFPDAAPAAAASEPVTLRWALQLQSLPGFESDALRAAQERLHNLGYAIEGERGSPGASTKSAVRAFQRRHGLPETGQLADISRELIRLHDA</sequence>
<feature type="region of interest" description="Disordered" evidence="1">
    <location>
        <begin position="76"/>
        <end position="102"/>
    </location>
</feature>
<protein>
    <recommendedName>
        <fullName evidence="2">Peptidoglycan binding-like domain-containing protein</fullName>
    </recommendedName>
</protein>
<gene>
    <name evidence="3" type="ORF">BHS09_15900</name>
</gene>
<dbReference type="InterPro" id="IPR036366">
    <property type="entry name" value="PGBDSf"/>
</dbReference>